<proteinExistence type="inferred from homology"/>
<dbReference type="GO" id="GO:0042956">
    <property type="term" value="P:maltodextrin transmembrane transport"/>
    <property type="evidence" value="ECO:0007669"/>
    <property type="project" value="TreeGrafter"/>
</dbReference>
<dbReference type="InterPro" id="IPR050901">
    <property type="entry name" value="BP-dep_ABC_trans_perm"/>
</dbReference>
<keyword evidence="5" id="KW-0762">Sugar transport</keyword>
<evidence type="ECO:0000256" key="7">
    <source>
        <dbReference type="ARBA" id="ARBA00022989"/>
    </source>
</evidence>
<gene>
    <name evidence="11" type="ORF">JL106_04015</name>
</gene>
<dbReference type="Gene3D" id="1.10.3720.10">
    <property type="entry name" value="MetI-like"/>
    <property type="match status" value="1"/>
</dbReference>
<organism evidence="11 12">
    <name type="scientific">Nakamurella leprariae</name>
    <dbReference type="NCBI Taxonomy" id="2803911"/>
    <lineage>
        <taxon>Bacteria</taxon>
        <taxon>Bacillati</taxon>
        <taxon>Actinomycetota</taxon>
        <taxon>Actinomycetes</taxon>
        <taxon>Nakamurellales</taxon>
        <taxon>Nakamurellaceae</taxon>
        <taxon>Nakamurella</taxon>
    </lineage>
</organism>
<feature type="transmembrane region" description="Helical" evidence="9">
    <location>
        <begin position="92"/>
        <end position="118"/>
    </location>
</feature>
<dbReference type="InterPro" id="IPR035906">
    <property type="entry name" value="MetI-like_sf"/>
</dbReference>
<comment type="similarity">
    <text evidence="2">Belongs to the binding-protein-dependent transport system permease family. MalFG subfamily.</text>
</comment>
<keyword evidence="7 9" id="KW-1133">Transmembrane helix</keyword>
<evidence type="ECO:0000256" key="1">
    <source>
        <dbReference type="ARBA" id="ARBA00004651"/>
    </source>
</evidence>
<feature type="domain" description="ABC transmembrane type-1" evidence="10">
    <location>
        <begin position="93"/>
        <end position="291"/>
    </location>
</feature>
<feature type="transmembrane region" description="Helical" evidence="9">
    <location>
        <begin position="168"/>
        <end position="190"/>
    </location>
</feature>
<protein>
    <submittedName>
        <fullName evidence="11">Sugar ABC transporter permease</fullName>
    </submittedName>
</protein>
<feature type="transmembrane region" description="Helical" evidence="9">
    <location>
        <begin position="38"/>
        <end position="59"/>
    </location>
</feature>
<evidence type="ECO:0000256" key="2">
    <source>
        <dbReference type="ARBA" id="ARBA00009047"/>
    </source>
</evidence>
<sequence>MLASELRDTSHGSGQSGHVVRLGSARGNWFRRVGWRHVVGVIALFFAIFPILFVVSAAFNPQGTLSSSTLIPRDASFANFDTLFSETSFWRWFANSLLISLLSAALSLFISAAAAYAFSRYRFRGRRAGMLFILLVQMFPQFLAIVAIYLIFVEISELYPAIGFNTPWSLILLFLGGALGVNTWLMKGFFDTIPKDLDESAKVDGATHAQIYFGIILPLVTPILAITGLLSFISTMSEFIISSVFLTEDSAKTAAVGLYGLISAQRNANFGVFAAGALIVAIPIVVLFQFLQRYIVGGITAGAVKG</sequence>
<keyword evidence="6 9" id="KW-0812">Transmembrane</keyword>
<evidence type="ECO:0000256" key="3">
    <source>
        <dbReference type="ARBA" id="ARBA00022448"/>
    </source>
</evidence>
<keyword evidence="8 9" id="KW-0472">Membrane</keyword>
<dbReference type="SUPFAM" id="SSF161098">
    <property type="entry name" value="MetI-like"/>
    <property type="match status" value="1"/>
</dbReference>
<feature type="transmembrane region" description="Helical" evidence="9">
    <location>
        <begin position="130"/>
        <end position="152"/>
    </location>
</feature>
<comment type="subcellular location">
    <subcellularLocation>
        <location evidence="1 9">Cell membrane</location>
        <topology evidence="1 9">Multi-pass membrane protein</topology>
    </subcellularLocation>
</comment>
<evidence type="ECO:0000256" key="8">
    <source>
        <dbReference type="ARBA" id="ARBA00023136"/>
    </source>
</evidence>
<feature type="transmembrane region" description="Helical" evidence="9">
    <location>
        <begin position="270"/>
        <end position="291"/>
    </location>
</feature>
<accession>A0A938YEM6</accession>
<comment type="caution">
    <text evidence="11">The sequence shown here is derived from an EMBL/GenBank/DDBJ whole genome shotgun (WGS) entry which is preliminary data.</text>
</comment>
<reference evidence="11" key="1">
    <citation type="submission" date="2021-01" db="EMBL/GenBank/DDBJ databases">
        <title>YIM 132084 draft genome.</title>
        <authorList>
            <person name="An D."/>
        </authorList>
    </citation>
    <scope>NUCLEOTIDE SEQUENCE</scope>
    <source>
        <strain evidence="11">YIM 132084</strain>
    </source>
</reference>
<keyword evidence="3 9" id="KW-0813">Transport</keyword>
<keyword evidence="4" id="KW-1003">Cell membrane</keyword>
<dbReference type="Pfam" id="PF00528">
    <property type="entry name" value="BPD_transp_1"/>
    <property type="match status" value="1"/>
</dbReference>
<dbReference type="PANTHER" id="PTHR32243">
    <property type="entry name" value="MALTOSE TRANSPORT SYSTEM PERMEASE-RELATED"/>
    <property type="match status" value="1"/>
</dbReference>
<name>A0A938YEM6_9ACTN</name>
<keyword evidence="12" id="KW-1185">Reference proteome</keyword>
<dbReference type="InterPro" id="IPR000515">
    <property type="entry name" value="MetI-like"/>
</dbReference>
<dbReference type="AlphaFoldDB" id="A0A938YEM6"/>
<evidence type="ECO:0000256" key="4">
    <source>
        <dbReference type="ARBA" id="ARBA00022475"/>
    </source>
</evidence>
<evidence type="ECO:0000256" key="6">
    <source>
        <dbReference type="ARBA" id="ARBA00022692"/>
    </source>
</evidence>
<dbReference type="GO" id="GO:0005886">
    <property type="term" value="C:plasma membrane"/>
    <property type="evidence" value="ECO:0007669"/>
    <property type="project" value="UniProtKB-SubCell"/>
</dbReference>
<dbReference type="PANTHER" id="PTHR32243:SF50">
    <property type="entry name" value="MALTOSE_MALTODEXTRIN TRANSPORT SYSTEM PERMEASE PROTEIN MALG"/>
    <property type="match status" value="1"/>
</dbReference>
<dbReference type="PROSITE" id="PS50928">
    <property type="entry name" value="ABC_TM1"/>
    <property type="match status" value="1"/>
</dbReference>
<evidence type="ECO:0000256" key="9">
    <source>
        <dbReference type="RuleBase" id="RU363032"/>
    </source>
</evidence>
<feature type="transmembrane region" description="Helical" evidence="9">
    <location>
        <begin position="211"/>
        <end position="233"/>
    </location>
</feature>
<evidence type="ECO:0000313" key="11">
    <source>
        <dbReference type="EMBL" id="MBM9466445.1"/>
    </source>
</evidence>
<evidence type="ECO:0000313" key="12">
    <source>
        <dbReference type="Proteomes" id="UP000663792"/>
    </source>
</evidence>
<dbReference type="CDD" id="cd06261">
    <property type="entry name" value="TM_PBP2"/>
    <property type="match status" value="1"/>
</dbReference>
<dbReference type="EMBL" id="JAERWK010000005">
    <property type="protein sequence ID" value="MBM9466445.1"/>
    <property type="molecule type" value="Genomic_DNA"/>
</dbReference>
<dbReference type="Proteomes" id="UP000663792">
    <property type="component" value="Unassembled WGS sequence"/>
</dbReference>
<evidence type="ECO:0000256" key="5">
    <source>
        <dbReference type="ARBA" id="ARBA00022597"/>
    </source>
</evidence>
<evidence type="ECO:0000259" key="10">
    <source>
        <dbReference type="PROSITE" id="PS50928"/>
    </source>
</evidence>
<dbReference type="GO" id="GO:0015423">
    <property type="term" value="F:ABC-type maltose transporter activity"/>
    <property type="evidence" value="ECO:0007669"/>
    <property type="project" value="TreeGrafter"/>
</dbReference>